<evidence type="ECO:0000313" key="8">
    <source>
        <dbReference type="Proteomes" id="UP000234211"/>
    </source>
</evidence>
<dbReference type="PROSITE" id="PS51007">
    <property type="entry name" value="CYTC"/>
    <property type="match status" value="1"/>
</dbReference>
<dbReference type="GO" id="GO:0046872">
    <property type="term" value="F:metal ion binding"/>
    <property type="evidence" value="ECO:0007669"/>
    <property type="project" value="UniProtKB-KW"/>
</dbReference>
<dbReference type="SUPFAM" id="SSF46626">
    <property type="entry name" value="Cytochrome c"/>
    <property type="match status" value="1"/>
</dbReference>
<feature type="transmembrane region" description="Helical" evidence="5">
    <location>
        <begin position="78"/>
        <end position="99"/>
    </location>
</feature>
<dbReference type="GeneID" id="86943419"/>
<dbReference type="Pfam" id="PF14715">
    <property type="entry name" value="FixP_N"/>
    <property type="match status" value="1"/>
</dbReference>
<keyword evidence="2 4" id="KW-0479">Metal-binding</keyword>
<dbReference type="Gene3D" id="6.10.280.130">
    <property type="match status" value="1"/>
</dbReference>
<sequence>MKKYIQSIVSFLFVFSMPFILAAAFKAYKEPFNFLENPIVWYITIGFGLVVFLKEVLSNTVVNKANDAMPKNYTRVQSAISFLFTFLTPFALAKAITSYKNPYDILENPLVWLGLIAFGLVLLAKEVLTITGVQKVEEIAMIKAGINPEDIDNLAWAKQIISKWTKAKGLEKEQEIILDHNYDGIKELDNTLPPWWVGLFYATIIFAVVYLVRFEVLDGYTQVMEYEESVAIAKRELAAYKSTSKEAVIDAETVTVLTSESDLKRGKAVFNLNCAACHIADGGGGIGPNLTDNYWILGGGIKNIFSTISNGGRDGKGMVAWNKTLKPIDMQKVASYIVSLHGTTPANPKAPQGELYKDDSKPVVEATVETVVE</sequence>
<evidence type="ECO:0000256" key="3">
    <source>
        <dbReference type="ARBA" id="ARBA00023004"/>
    </source>
</evidence>
<evidence type="ECO:0000256" key="2">
    <source>
        <dbReference type="ARBA" id="ARBA00022723"/>
    </source>
</evidence>
<feature type="transmembrane region" description="Helical" evidence="5">
    <location>
        <begin position="7"/>
        <end position="27"/>
    </location>
</feature>
<dbReference type="GO" id="GO:0009055">
    <property type="term" value="F:electron transfer activity"/>
    <property type="evidence" value="ECO:0007669"/>
    <property type="project" value="InterPro"/>
</dbReference>
<dbReference type="InterPro" id="IPR036909">
    <property type="entry name" value="Cyt_c-like_dom_sf"/>
</dbReference>
<evidence type="ECO:0000313" key="7">
    <source>
        <dbReference type="EMBL" id="SOS74194.1"/>
    </source>
</evidence>
<name>A0A2H1YFC0_9FLAO</name>
<evidence type="ECO:0000259" key="6">
    <source>
        <dbReference type="PROSITE" id="PS51007"/>
    </source>
</evidence>
<dbReference type="GO" id="GO:0020037">
    <property type="term" value="F:heme binding"/>
    <property type="evidence" value="ECO:0007669"/>
    <property type="project" value="InterPro"/>
</dbReference>
<keyword evidence="5" id="KW-0472">Membrane</keyword>
<reference evidence="8" key="1">
    <citation type="submission" date="2017-11" db="EMBL/GenBank/DDBJ databases">
        <authorList>
            <person name="Duchaud E."/>
        </authorList>
    </citation>
    <scope>NUCLEOTIDE SEQUENCE [LARGE SCALE GENOMIC DNA]</scope>
    <source>
        <strain evidence="8">Tenacibaculum sp. TNO020</strain>
    </source>
</reference>
<proteinExistence type="predicted"/>
<keyword evidence="5" id="KW-0812">Transmembrane</keyword>
<keyword evidence="8" id="KW-1185">Reference proteome</keyword>
<dbReference type="EMBL" id="OENF01000010">
    <property type="protein sequence ID" value="SOS74194.1"/>
    <property type="molecule type" value="Genomic_DNA"/>
</dbReference>
<evidence type="ECO:0000256" key="1">
    <source>
        <dbReference type="ARBA" id="ARBA00022617"/>
    </source>
</evidence>
<dbReference type="InterPro" id="IPR009056">
    <property type="entry name" value="Cyt_c-like_dom"/>
</dbReference>
<evidence type="ECO:0000256" key="4">
    <source>
        <dbReference type="PROSITE-ProRule" id="PRU00433"/>
    </source>
</evidence>
<dbReference type="AlphaFoldDB" id="A0A2H1YFC0"/>
<dbReference type="Gene3D" id="1.10.760.10">
    <property type="entry name" value="Cytochrome c-like domain"/>
    <property type="match status" value="1"/>
</dbReference>
<evidence type="ECO:0000256" key="5">
    <source>
        <dbReference type="SAM" id="Phobius"/>
    </source>
</evidence>
<keyword evidence="3 4" id="KW-0408">Iron</keyword>
<dbReference type="PANTHER" id="PTHR33751">
    <property type="entry name" value="CBB3-TYPE CYTOCHROME C OXIDASE SUBUNIT FIXP"/>
    <property type="match status" value="1"/>
</dbReference>
<feature type="transmembrane region" description="Helical" evidence="5">
    <location>
        <begin position="195"/>
        <end position="212"/>
    </location>
</feature>
<dbReference type="InterPro" id="IPR032858">
    <property type="entry name" value="CcoP_N"/>
</dbReference>
<dbReference type="Pfam" id="PF13442">
    <property type="entry name" value="Cytochrome_CBB3"/>
    <property type="match status" value="1"/>
</dbReference>
<gene>
    <name evidence="7" type="ORF">TNO020_180225</name>
</gene>
<accession>A0A2H1YFC0</accession>
<dbReference type="InterPro" id="IPR050597">
    <property type="entry name" value="Cytochrome_c_Oxidase_Subunit"/>
</dbReference>
<dbReference type="PANTHER" id="PTHR33751:SF1">
    <property type="entry name" value="CBB3-TYPE CYTOCHROME C OXIDASE SUBUNIT FIXP"/>
    <property type="match status" value="1"/>
</dbReference>
<keyword evidence="5" id="KW-1133">Transmembrane helix</keyword>
<dbReference type="InterPro" id="IPR038414">
    <property type="entry name" value="CcoP_N_sf"/>
</dbReference>
<feature type="transmembrane region" description="Helical" evidence="5">
    <location>
        <begin position="111"/>
        <end position="133"/>
    </location>
</feature>
<dbReference type="RefSeq" id="WP_233861369.1">
    <property type="nucleotide sequence ID" value="NZ_JAFMUR010000003.1"/>
</dbReference>
<protein>
    <submittedName>
        <fullName evidence="7">Cytochrome C oxidase subunit III (Modular protein)</fullName>
    </submittedName>
</protein>
<keyword evidence="1 4" id="KW-0349">Heme</keyword>
<feature type="domain" description="Cytochrome c" evidence="6">
    <location>
        <begin position="261"/>
        <end position="341"/>
    </location>
</feature>
<organism evidence="7 8">
    <name type="scientific">Tenacibaculum piscium</name>
    <dbReference type="NCBI Taxonomy" id="1458515"/>
    <lineage>
        <taxon>Bacteria</taxon>
        <taxon>Pseudomonadati</taxon>
        <taxon>Bacteroidota</taxon>
        <taxon>Flavobacteriia</taxon>
        <taxon>Flavobacteriales</taxon>
        <taxon>Flavobacteriaceae</taxon>
        <taxon>Tenacibaculum</taxon>
    </lineage>
</organism>
<feature type="transmembrane region" description="Helical" evidence="5">
    <location>
        <begin position="39"/>
        <end position="57"/>
    </location>
</feature>
<dbReference type="Proteomes" id="UP000234211">
    <property type="component" value="Unassembled WGS sequence"/>
</dbReference>